<keyword evidence="3" id="KW-1185">Reference proteome</keyword>
<sequence length="223" mass="24655">MIPYVVVPAILPITRTQHKCITSSDLWWSGILSYSLRTNTLSTHRYSSRAQLPRTRPARQHHALSGVKNSRDSLAAGRAVAAHEGPKKPSVSPIPNQPDAWTPKTDLQLPSNYRNWAGQTLPGQEINGLDDTAGQRETDCLRRFANEDDSARLDTTNESVLCDGKGQPTGVLVLSTAWQGSPAPVERKDVTLIPGLPFHATRWSREPQPGDECRLNFLCLADW</sequence>
<feature type="region of interest" description="Disordered" evidence="1">
    <location>
        <begin position="47"/>
        <end position="111"/>
    </location>
</feature>
<organism evidence="2 3">
    <name type="scientific">Podospora australis</name>
    <dbReference type="NCBI Taxonomy" id="1536484"/>
    <lineage>
        <taxon>Eukaryota</taxon>
        <taxon>Fungi</taxon>
        <taxon>Dikarya</taxon>
        <taxon>Ascomycota</taxon>
        <taxon>Pezizomycotina</taxon>
        <taxon>Sordariomycetes</taxon>
        <taxon>Sordariomycetidae</taxon>
        <taxon>Sordariales</taxon>
        <taxon>Podosporaceae</taxon>
        <taxon>Podospora</taxon>
    </lineage>
</organism>
<evidence type="ECO:0000256" key="1">
    <source>
        <dbReference type="SAM" id="MobiDB-lite"/>
    </source>
</evidence>
<evidence type="ECO:0000313" key="3">
    <source>
        <dbReference type="Proteomes" id="UP001302126"/>
    </source>
</evidence>
<dbReference type="AlphaFoldDB" id="A0AAN6X2C2"/>
<dbReference type="EMBL" id="MU864356">
    <property type="protein sequence ID" value="KAK4192058.1"/>
    <property type="molecule type" value="Genomic_DNA"/>
</dbReference>
<dbReference type="Proteomes" id="UP001302126">
    <property type="component" value="Unassembled WGS sequence"/>
</dbReference>
<protein>
    <submittedName>
        <fullName evidence="2">Uncharacterized protein</fullName>
    </submittedName>
</protein>
<evidence type="ECO:0000313" key="2">
    <source>
        <dbReference type="EMBL" id="KAK4192058.1"/>
    </source>
</evidence>
<name>A0AAN6X2C2_9PEZI</name>
<accession>A0AAN6X2C2</accession>
<proteinExistence type="predicted"/>
<reference evidence="2" key="2">
    <citation type="submission" date="2023-05" db="EMBL/GenBank/DDBJ databases">
        <authorList>
            <consortium name="Lawrence Berkeley National Laboratory"/>
            <person name="Steindorff A."/>
            <person name="Hensen N."/>
            <person name="Bonometti L."/>
            <person name="Westerberg I."/>
            <person name="Brannstrom I.O."/>
            <person name="Guillou S."/>
            <person name="Cros-Aarteil S."/>
            <person name="Calhoun S."/>
            <person name="Haridas S."/>
            <person name="Kuo A."/>
            <person name="Mondo S."/>
            <person name="Pangilinan J."/>
            <person name="Riley R."/>
            <person name="Labutti K."/>
            <person name="Andreopoulos B."/>
            <person name="Lipzen A."/>
            <person name="Chen C."/>
            <person name="Yanf M."/>
            <person name="Daum C."/>
            <person name="Ng V."/>
            <person name="Clum A."/>
            <person name="Ohm R."/>
            <person name="Martin F."/>
            <person name="Silar P."/>
            <person name="Natvig D."/>
            <person name="Lalanne C."/>
            <person name="Gautier V."/>
            <person name="Ament-Velasquez S.L."/>
            <person name="Kruys A."/>
            <person name="Hutchinson M.I."/>
            <person name="Powell A.J."/>
            <person name="Barry K."/>
            <person name="Miller A.N."/>
            <person name="Grigoriev I.V."/>
            <person name="Debuchy R."/>
            <person name="Gladieux P."/>
            <person name="Thoren M.H."/>
            <person name="Johannesson H."/>
        </authorList>
    </citation>
    <scope>NUCLEOTIDE SEQUENCE</scope>
    <source>
        <strain evidence="2">PSN309</strain>
    </source>
</reference>
<comment type="caution">
    <text evidence="2">The sequence shown here is derived from an EMBL/GenBank/DDBJ whole genome shotgun (WGS) entry which is preliminary data.</text>
</comment>
<gene>
    <name evidence="2" type="ORF">QBC35DRAFT_262000</name>
</gene>
<reference evidence="2" key="1">
    <citation type="journal article" date="2023" name="Mol. Phylogenet. Evol.">
        <title>Genome-scale phylogeny and comparative genomics of the fungal order Sordariales.</title>
        <authorList>
            <person name="Hensen N."/>
            <person name="Bonometti L."/>
            <person name="Westerberg I."/>
            <person name="Brannstrom I.O."/>
            <person name="Guillou S."/>
            <person name="Cros-Aarteil S."/>
            <person name="Calhoun S."/>
            <person name="Haridas S."/>
            <person name="Kuo A."/>
            <person name="Mondo S."/>
            <person name="Pangilinan J."/>
            <person name="Riley R."/>
            <person name="LaButti K."/>
            <person name="Andreopoulos B."/>
            <person name="Lipzen A."/>
            <person name="Chen C."/>
            <person name="Yan M."/>
            <person name="Daum C."/>
            <person name="Ng V."/>
            <person name="Clum A."/>
            <person name="Steindorff A."/>
            <person name="Ohm R.A."/>
            <person name="Martin F."/>
            <person name="Silar P."/>
            <person name="Natvig D.O."/>
            <person name="Lalanne C."/>
            <person name="Gautier V."/>
            <person name="Ament-Velasquez S.L."/>
            <person name="Kruys A."/>
            <person name="Hutchinson M.I."/>
            <person name="Powell A.J."/>
            <person name="Barry K."/>
            <person name="Miller A.N."/>
            <person name="Grigoriev I.V."/>
            <person name="Debuchy R."/>
            <person name="Gladieux P."/>
            <person name="Hiltunen Thoren M."/>
            <person name="Johannesson H."/>
        </authorList>
    </citation>
    <scope>NUCLEOTIDE SEQUENCE</scope>
    <source>
        <strain evidence="2">PSN309</strain>
    </source>
</reference>